<accession>A0ABT7DQF9</accession>
<name>A0ABT7DQF9_9ACTN</name>
<dbReference type="Pfam" id="PF00126">
    <property type="entry name" value="HTH_1"/>
    <property type="match status" value="1"/>
</dbReference>
<dbReference type="InterPro" id="IPR036390">
    <property type="entry name" value="WH_DNA-bd_sf"/>
</dbReference>
<reference evidence="6 7" key="1">
    <citation type="submission" date="2023-05" db="EMBL/GenBank/DDBJ databases">
        <title>Gordonibacter KGMB12511T sp. nov., isolated from faeces of healthy Korean.</title>
        <authorList>
            <person name="Kim H.S."/>
            <person name="Kim J.-S."/>
            <person name="Suh M.K."/>
            <person name="Eom M.K."/>
            <person name="Do H.E."/>
            <person name="Lee J.-S."/>
        </authorList>
    </citation>
    <scope>NUCLEOTIDE SEQUENCE [LARGE SCALE GENOMIC DNA]</scope>
    <source>
        <strain evidence="6 7">KGMB12511</strain>
    </source>
</reference>
<dbReference type="EMBL" id="JASJEU010000025">
    <property type="protein sequence ID" value="MDJ1651771.1"/>
    <property type="molecule type" value="Genomic_DNA"/>
</dbReference>
<evidence type="ECO:0000259" key="5">
    <source>
        <dbReference type="PROSITE" id="PS50931"/>
    </source>
</evidence>
<evidence type="ECO:0000256" key="2">
    <source>
        <dbReference type="ARBA" id="ARBA00023015"/>
    </source>
</evidence>
<dbReference type="Proteomes" id="UP001232750">
    <property type="component" value="Unassembled WGS sequence"/>
</dbReference>
<proteinExistence type="inferred from homology"/>
<comment type="similarity">
    <text evidence="1">Belongs to the LysR transcriptional regulatory family.</text>
</comment>
<dbReference type="PANTHER" id="PTHR30126">
    <property type="entry name" value="HTH-TYPE TRANSCRIPTIONAL REGULATOR"/>
    <property type="match status" value="1"/>
</dbReference>
<dbReference type="SUPFAM" id="SSF46785">
    <property type="entry name" value="Winged helix' DNA-binding domain"/>
    <property type="match status" value="1"/>
</dbReference>
<dbReference type="InterPro" id="IPR000847">
    <property type="entry name" value="LysR_HTH_N"/>
</dbReference>
<keyword evidence="2" id="KW-0805">Transcription regulation</keyword>
<dbReference type="Gene3D" id="1.10.10.10">
    <property type="entry name" value="Winged helix-like DNA-binding domain superfamily/Winged helix DNA-binding domain"/>
    <property type="match status" value="1"/>
</dbReference>
<keyword evidence="7" id="KW-1185">Reference proteome</keyword>
<evidence type="ECO:0000256" key="4">
    <source>
        <dbReference type="ARBA" id="ARBA00023163"/>
    </source>
</evidence>
<comment type="caution">
    <text evidence="6">The sequence shown here is derived from an EMBL/GenBank/DDBJ whole genome shotgun (WGS) entry which is preliminary data.</text>
</comment>
<evidence type="ECO:0000256" key="3">
    <source>
        <dbReference type="ARBA" id="ARBA00023125"/>
    </source>
</evidence>
<gene>
    <name evidence="6" type="ORF">QNJ86_13250</name>
</gene>
<protein>
    <submittedName>
        <fullName evidence="6">LysR family transcriptional regulator</fullName>
    </submittedName>
</protein>
<keyword evidence="4" id="KW-0804">Transcription</keyword>
<evidence type="ECO:0000256" key="1">
    <source>
        <dbReference type="ARBA" id="ARBA00009437"/>
    </source>
</evidence>
<dbReference type="PANTHER" id="PTHR30126:SF40">
    <property type="entry name" value="HTH-TYPE TRANSCRIPTIONAL REGULATOR GLTR"/>
    <property type="match status" value="1"/>
</dbReference>
<sequence length="321" mass="36298">MNIEYLHYYLDVAKTKSITRAAKLNFISPQGMSRAMNELEKELGCKLLVRYSNKLDLSPVGEELVPRAAAIIENYSELLEFAASQSQPQHKDTGCINLECQNVALLAFLTQDAKDYIFESRKIRFHESQNPQIRQVLLAGRAGEGAPSSPTIGLMCFFNQERSSEQGGIDDLEEKGYQYRPYLKAYDKVMVCSSSPLAEKDVLSDEDIISRPLVTTNTHLYGFLSRRFGRDAISLSSSEFSLRKRLVERDAALSFLPAFASLTMPEEPGFVLRKMERPYEVEIGFVGMEADLKSECFMGLMDILDEFYRAHLESGLYVLCD</sequence>
<dbReference type="PROSITE" id="PS50931">
    <property type="entry name" value="HTH_LYSR"/>
    <property type="match status" value="1"/>
</dbReference>
<keyword evidence="3" id="KW-0238">DNA-binding</keyword>
<organism evidence="6 7">
    <name type="scientific">Gordonibacter faecis</name>
    <dbReference type="NCBI Taxonomy" id="3047475"/>
    <lineage>
        <taxon>Bacteria</taxon>
        <taxon>Bacillati</taxon>
        <taxon>Actinomycetota</taxon>
        <taxon>Coriobacteriia</taxon>
        <taxon>Eggerthellales</taxon>
        <taxon>Eggerthellaceae</taxon>
        <taxon>Gordonibacter</taxon>
    </lineage>
</organism>
<feature type="domain" description="HTH lysR-type" evidence="5">
    <location>
        <begin position="1"/>
        <end position="58"/>
    </location>
</feature>
<dbReference type="RefSeq" id="WP_283833123.1">
    <property type="nucleotide sequence ID" value="NZ_JASJEU010000025.1"/>
</dbReference>
<evidence type="ECO:0000313" key="6">
    <source>
        <dbReference type="EMBL" id="MDJ1651771.1"/>
    </source>
</evidence>
<evidence type="ECO:0000313" key="7">
    <source>
        <dbReference type="Proteomes" id="UP001232750"/>
    </source>
</evidence>
<dbReference type="InterPro" id="IPR036388">
    <property type="entry name" value="WH-like_DNA-bd_sf"/>
</dbReference>